<feature type="non-terminal residue" evidence="1">
    <location>
        <position position="1"/>
    </location>
</feature>
<dbReference type="EMBL" id="CAXIEN010000077">
    <property type="protein sequence ID" value="CAL1274495.1"/>
    <property type="molecule type" value="Genomic_DNA"/>
</dbReference>
<dbReference type="Proteomes" id="UP001497382">
    <property type="component" value="Unassembled WGS sequence"/>
</dbReference>
<evidence type="ECO:0000313" key="2">
    <source>
        <dbReference type="Proteomes" id="UP001497382"/>
    </source>
</evidence>
<comment type="caution">
    <text evidence="1">The sequence shown here is derived from an EMBL/GenBank/DDBJ whole genome shotgun (WGS) entry which is preliminary data.</text>
</comment>
<protein>
    <recommendedName>
        <fullName evidence="3">Phospholipid scramblase</fullName>
    </recommendedName>
</protein>
<evidence type="ECO:0000313" key="1">
    <source>
        <dbReference type="EMBL" id="CAL1274495.1"/>
    </source>
</evidence>
<dbReference type="AlphaFoldDB" id="A0AAV1ZVM5"/>
<organism evidence="1 2">
    <name type="scientific">Larinioides sclopetarius</name>
    <dbReference type="NCBI Taxonomy" id="280406"/>
    <lineage>
        <taxon>Eukaryota</taxon>
        <taxon>Metazoa</taxon>
        <taxon>Ecdysozoa</taxon>
        <taxon>Arthropoda</taxon>
        <taxon>Chelicerata</taxon>
        <taxon>Arachnida</taxon>
        <taxon>Araneae</taxon>
        <taxon>Araneomorphae</taxon>
        <taxon>Entelegynae</taxon>
        <taxon>Araneoidea</taxon>
        <taxon>Araneidae</taxon>
        <taxon>Larinioides</taxon>
    </lineage>
</organism>
<keyword evidence="2" id="KW-1185">Reference proteome</keyword>
<proteinExistence type="predicted"/>
<name>A0AAV1ZVM5_9ARAC</name>
<sequence length="83" mass="9583">KTEYLRCCRDKTWRKLRVCIAKQENDGYIVDLKTRSGNIFTAQEFLILIDGTVALQTTDFKLAMALLVLSFFVFNIEYPEKAG</sequence>
<reference evidence="1 2" key="1">
    <citation type="submission" date="2024-04" db="EMBL/GenBank/DDBJ databases">
        <authorList>
            <person name="Rising A."/>
            <person name="Reimegard J."/>
            <person name="Sonavane S."/>
            <person name="Akerstrom W."/>
            <person name="Nylinder S."/>
            <person name="Hedman E."/>
            <person name="Kallberg Y."/>
        </authorList>
    </citation>
    <scope>NUCLEOTIDE SEQUENCE [LARGE SCALE GENOMIC DNA]</scope>
</reference>
<gene>
    <name evidence="1" type="ORF">LARSCL_LOCUS7490</name>
</gene>
<evidence type="ECO:0008006" key="3">
    <source>
        <dbReference type="Google" id="ProtNLM"/>
    </source>
</evidence>
<accession>A0AAV1ZVM5</accession>